<sequence>MFKRNVILFIICLVTVACLGFDTVQADSDHYNETTAKVELTDEQKQEIQALAQDILEKKKEMIAKYVWCSDQRAGRKKDGLD</sequence>
<dbReference type="Pfam" id="PF10925">
    <property type="entry name" value="DUF2680"/>
    <property type="match status" value="1"/>
</dbReference>
<evidence type="ECO:0000313" key="2">
    <source>
        <dbReference type="EMBL" id="MDQ0341200.1"/>
    </source>
</evidence>
<evidence type="ECO:0000256" key="1">
    <source>
        <dbReference type="SAM" id="SignalP"/>
    </source>
</evidence>
<keyword evidence="1" id="KW-0732">Signal</keyword>
<feature type="chain" id="PRO_5046824332" evidence="1">
    <location>
        <begin position="27"/>
        <end position="82"/>
    </location>
</feature>
<feature type="signal peptide" evidence="1">
    <location>
        <begin position="1"/>
        <end position="26"/>
    </location>
</feature>
<proteinExistence type="predicted"/>
<name>A0ABU0CYH6_9BACI</name>
<evidence type="ECO:0000313" key="3">
    <source>
        <dbReference type="Proteomes" id="UP001232445"/>
    </source>
</evidence>
<comment type="caution">
    <text evidence="2">The sequence shown here is derived from an EMBL/GenBank/DDBJ whole genome shotgun (WGS) entry which is preliminary data.</text>
</comment>
<keyword evidence="3" id="KW-1185">Reference proteome</keyword>
<gene>
    <name evidence="2" type="ORF">J2S00_004059</name>
</gene>
<organism evidence="2 3">
    <name type="scientific">Caldalkalibacillus uzonensis</name>
    <dbReference type="NCBI Taxonomy" id="353224"/>
    <lineage>
        <taxon>Bacteria</taxon>
        <taxon>Bacillati</taxon>
        <taxon>Bacillota</taxon>
        <taxon>Bacilli</taxon>
        <taxon>Bacillales</taxon>
        <taxon>Bacillaceae</taxon>
        <taxon>Caldalkalibacillus</taxon>
    </lineage>
</organism>
<protein>
    <submittedName>
        <fullName evidence="2">Uncharacterized protein</fullName>
    </submittedName>
</protein>
<accession>A0ABU0CYH6</accession>
<reference evidence="2 3" key="1">
    <citation type="submission" date="2023-07" db="EMBL/GenBank/DDBJ databases">
        <title>Genomic Encyclopedia of Type Strains, Phase IV (KMG-IV): sequencing the most valuable type-strain genomes for metagenomic binning, comparative biology and taxonomic classification.</title>
        <authorList>
            <person name="Goeker M."/>
        </authorList>
    </citation>
    <scope>NUCLEOTIDE SEQUENCE [LARGE SCALE GENOMIC DNA]</scope>
    <source>
        <strain evidence="2 3">DSM 17740</strain>
    </source>
</reference>
<dbReference type="PROSITE" id="PS51257">
    <property type="entry name" value="PROKAR_LIPOPROTEIN"/>
    <property type="match status" value="1"/>
</dbReference>
<dbReference type="EMBL" id="JAUSUQ010000049">
    <property type="protein sequence ID" value="MDQ0341200.1"/>
    <property type="molecule type" value="Genomic_DNA"/>
</dbReference>
<dbReference type="InterPro" id="IPR024485">
    <property type="entry name" value="DUF2680"/>
</dbReference>
<dbReference type="Proteomes" id="UP001232445">
    <property type="component" value="Unassembled WGS sequence"/>
</dbReference>